<organism evidence="5 6">
    <name type="scientific">Alicyclobacillus cellulosilyticus</name>
    <dbReference type="NCBI Taxonomy" id="1003997"/>
    <lineage>
        <taxon>Bacteria</taxon>
        <taxon>Bacillati</taxon>
        <taxon>Bacillota</taxon>
        <taxon>Bacilli</taxon>
        <taxon>Bacillales</taxon>
        <taxon>Alicyclobacillaceae</taxon>
        <taxon>Alicyclobacillus</taxon>
    </lineage>
</organism>
<evidence type="ECO:0000259" key="3">
    <source>
        <dbReference type="Pfam" id="PF00501"/>
    </source>
</evidence>
<protein>
    <submittedName>
        <fullName evidence="5">Cyclohexanecarboxylate-CoA ligase</fullName>
    </submittedName>
</protein>
<gene>
    <name evidence="5" type="primary">ydiD</name>
    <name evidence="5" type="ORF">GCM10010885_20520</name>
</gene>
<name>A0A917NM48_9BACL</name>
<dbReference type="PANTHER" id="PTHR43201:SF5">
    <property type="entry name" value="MEDIUM-CHAIN ACYL-COA LIGASE ACSF2, MITOCHONDRIAL"/>
    <property type="match status" value="1"/>
</dbReference>
<proteinExistence type="inferred from homology"/>
<feature type="domain" description="AMP-binding enzyme C-terminal" evidence="4">
    <location>
        <begin position="458"/>
        <end position="534"/>
    </location>
</feature>
<evidence type="ECO:0000313" key="5">
    <source>
        <dbReference type="EMBL" id="GGJ11143.1"/>
    </source>
</evidence>
<dbReference type="GO" id="GO:0031956">
    <property type="term" value="F:medium-chain fatty acid-CoA ligase activity"/>
    <property type="evidence" value="ECO:0007669"/>
    <property type="project" value="TreeGrafter"/>
</dbReference>
<dbReference type="Proteomes" id="UP000637695">
    <property type="component" value="Unassembled WGS sequence"/>
</dbReference>
<sequence length="552" mass="61670">MMPPSRRAQSFVHTEADQARYRQLGYWPDKTAIDFLEQAVARFPDKTAIRDHRHAYTFRQLAQLVERCACGLLEMGIAPGDVVSFQLPNWCEWVILHYAATRIGAISNPLIPIYRGRELASMLNQARPKLLVVPRTFRGFSYPDMIAGMRERLPDIPHLLVVGREEPDTWEAFMAQAWEELPVRARLDAYRPHPDDPTELIFTSSTTGMPKGVLHTHNTLNGPIVAWADRMGVTHEDVFHMASTFGHQTGFLYGVRLPTMLGATAVYQDVWDPAEFVAWVDAFRISVTNGATPFLYDFIHAPNLAEHDVSSLRIWGCYGAPIPRPVIRQALAAIPGCKVLAGWGQTENALVTVTRPDDPPEKLTTTDGIAFPGMEVRVVRPDGSRCNPGEEGDLQCRGAQLFIGYWRDEALTRSSFTEDGWFITGDRAVMDAVGYIKITGRTKDIIIRGGENIPVAYVEDVLHEHPAIQAAALVAKPDERLQERAVAFVILKPGSATLTLADLQAFLEAKGVAKPYWPEELRVVEAFPRTPSGKIQKYILREWAKQPAAPTE</sequence>
<dbReference type="InterPro" id="IPR025110">
    <property type="entry name" value="AMP-bd_C"/>
</dbReference>
<evidence type="ECO:0000256" key="2">
    <source>
        <dbReference type="ARBA" id="ARBA00022598"/>
    </source>
</evidence>
<dbReference type="EMBL" id="BMOY01000036">
    <property type="protein sequence ID" value="GGJ11143.1"/>
    <property type="molecule type" value="Genomic_DNA"/>
</dbReference>
<dbReference type="Gene3D" id="3.40.50.12780">
    <property type="entry name" value="N-terminal domain of ligase-like"/>
    <property type="match status" value="1"/>
</dbReference>
<evidence type="ECO:0000259" key="4">
    <source>
        <dbReference type="Pfam" id="PF13193"/>
    </source>
</evidence>
<keyword evidence="2 5" id="KW-0436">Ligase</keyword>
<dbReference type="InterPro" id="IPR042099">
    <property type="entry name" value="ANL_N_sf"/>
</dbReference>
<comment type="similarity">
    <text evidence="1">Belongs to the ATP-dependent AMP-binding enzyme family.</text>
</comment>
<reference evidence="5" key="1">
    <citation type="journal article" date="2014" name="Int. J. Syst. Evol. Microbiol.">
        <title>Complete genome sequence of Corynebacterium casei LMG S-19264T (=DSM 44701T), isolated from a smear-ripened cheese.</title>
        <authorList>
            <consortium name="US DOE Joint Genome Institute (JGI-PGF)"/>
            <person name="Walter F."/>
            <person name="Albersmeier A."/>
            <person name="Kalinowski J."/>
            <person name="Ruckert C."/>
        </authorList>
    </citation>
    <scope>NUCLEOTIDE SEQUENCE</scope>
    <source>
        <strain evidence="5">JCM 18487</strain>
    </source>
</reference>
<dbReference type="Pfam" id="PF13193">
    <property type="entry name" value="AMP-binding_C"/>
    <property type="match status" value="1"/>
</dbReference>
<feature type="domain" description="AMP-dependent synthetase/ligase" evidence="3">
    <location>
        <begin position="36"/>
        <end position="406"/>
    </location>
</feature>
<dbReference type="PANTHER" id="PTHR43201">
    <property type="entry name" value="ACYL-COA SYNTHETASE"/>
    <property type="match status" value="1"/>
</dbReference>
<dbReference type="AlphaFoldDB" id="A0A917NM48"/>
<dbReference type="Gene3D" id="3.30.300.30">
    <property type="match status" value="1"/>
</dbReference>
<comment type="caution">
    <text evidence="5">The sequence shown here is derived from an EMBL/GenBank/DDBJ whole genome shotgun (WGS) entry which is preliminary data.</text>
</comment>
<reference evidence="5" key="2">
    <citation type="submission" date="2020-09" db="EMBL/GenBank/DDBJ databases">
        <authorList>
            <person name="Sun Q."/>
            <person name="Ohkuma M."/>
        </authorList>
    </citation>
    <scope>NUCLEOTIDE SEQUENCE</scope>
    <source>
        <strain evidence="5">JCM 18487</strain>
    </source>
</reference>
<dbReference type="RefSeq" id="WP_229776809.1">
    <property type="nucleotide sequence ID" value="NZ_BMOY01000036.1"/>
</dbReference>
<dbReference type="InterPro" id="IPR045851">
    <property type="entry name" value="AMP-bd_C_sf"/>
</dbReference>
<dbReference type="Pfam" id="PF00501">
    <property type="entry name" value="AMP-binding"/>
    <property type="match status" value="1"/>
</dbReference>
<evidence type="ECO:0000256" key="1">
    <source>
        <dbReference type="ARBA" id="ARBA00006432"/>
    </source>
</evidence>
<evidence type="ECO:0000313" key="6">
    <source>
        <dbReference type="Proteomes" id="UP000637695"/>
    </source>
</evidence>
<keyword evidence="6" id="KW-1185">Reference proteome</keyword>
<dbReference type="GO" id="GO:0006631">
    <property type="term" value="P:fatty acid metabolic process"/>
    <property type="evidence" value="ECO:0007669"/>
    <property type="project" value="TreeGrafter"/>
</dbReference>
<accession>A0A917NM48</accession>
<dbReference type="SUPFAM" id="SSF56801">
    <property type="entry name" value="Acetyl-CoA synthetase-like"/>
    <property type="match status" value="1"/>
</dbReference>
<dbReference type="InterPro" id="IPR000873">
    <property type="entry name" value="AMP-dep_synth/lig_dom"/>
</dbReference>